<dbReference type="GO" id="GO:0006020">
    <property type="term" value="P:inositol metabolic process"/>
    <property type="evidence" value="ECO:0007669"/>
    <property type="project" value="TreeGrafter"/>
</dbReference>
<comment type="cofactor">
    <cofactor evidence="1">
        <name>Mg(2+)</name>
        <dbReference type="ChEBI" id="CHEBI:18420"/>
    </cofactor>
</comment>
<dbReference type="RefSeq" id="WP_184612666.1">
    <property type="nucleotide sequence ID" value="NZ_BOOS01000017.1"/>
</dbReference>
<gene>
    <name evidence="2" type="ORF">BJ981_003800</name>
</gene>
<keyword evidence="3" id="KW-1185">Reference proteome</keyword>
<proteinExistence type="predicted"/>
<dbReference type="GO" id="GO:0007165">
    <property type="term" value="P:signal transduction"/>
    <property type="evidence" value="ECO:0007669"/>
    <property type="project" value="TreeGrafter"/>
</dbReference>
<reference evidence="2 3" key="1">
    <citation type="submission" date="2020-08" db="EMBL/GenBank/DDBJ databases">
        <title>Sequencing the genomes of 1000 actinobacteria strains.</title>
        <authorList>
            <person name="Klenk H.-P."/>
        </authorList>
    </citation>
    <scope>NUCLEOTIDE SEQUENCE [LARGE SCALE GENOMIC DNA]</scope>
    <source>
        <strain evidence="2 3">DSM 45790</strain>
    </source>
</reference>
<feature type="binding site" evidence="1">
    <location>
        <position position="85"/>
    </location>
    <ligand>
        <name>Mg(2+)</name>
        <dbReference type="ChEBI" id="CHEBI:18420"/>
        <label>1</label>
        <note>catalytic</note>
    </ligand>
</feature>
<dbReference type="Gene3D" id="3.40.190.80">
    <property type="match status" value="1"/>
</dbReference>
<dbReference type="Gene3D" id="3.30.540.10">
    <property type="entry name" value="Fructose-1,6-Bisphosphatase, subunit A, domain 1"/>
    <property type="match status" value="1"/>
</dbReference>
<accession>A0A7W9DR24</accession>
<name>A0A7W9DR24_9ACTN</name>
<dbReference type="InterPro" id="IPR000760">
    <property type="entry name" value="Inositol_monophosphatase-like"/>
</dbReference>
<dbReference type="PANTHER" id="PTHR20854:SF4">
    <property type="entry name" value="INOSITOL-1-MONOPHOSPHATASE-RELATED"/>
    <property type="match status" value="1"/>
</dbReference>
<evidence type="ECO:0000313" key="3">
    <source>
        <dbReference type="Proteomes" id="UP000588112"/>
    </source>
</evidence>
<keyword evidence="2" id="KW-0378">Hydrolase</keyword>
<dbReference type="SUPFAM" id="SSF56655">
    <property type="entry name" value="Carbohydrate phosphatase"/>
    <property type="match status" value="1"/>
</dbReference>
<protein>
    <submittedName>
        <fullName evidence="2">Myo-inositol-1(Or 4)-monophosphatase</fullName>
        <ecNumber evidence="2">3.1.3.25</ecNumber>
    </submittedName>
</protein>
<organism evidence="2 3">
    <name type="scientific">Sphaerisporangium krabiense</name>
    <dbReference type="NCBI Taxonomy" id="763782"/>
    <lineage>
        <taxon>Bacteria</taxon>
        <taxon>Bacillati</taxon>
        <taxon>Actinomycetota</taxon>
        <taxon>Actinomycetes</taxon>
        <taxon>Streptosporangiales</taxon>
        <taxon>Streptosporangiaceae</taxon>
        <taxon>Sphaerisporangium</taxon>
    </lineage>
</organism>
<evidence type="ECO:0000313" key="2">
    <source>
        <dbReference type="EMBL" id="MBB5628101.1"/>
    </source>
</evidence>
<keyword evidence="1" id="KW-0460">Magnesium</keyword>
<sequence length="262" mass="27411">MPITDVEVARAAAEAGAAVVRGMFGEALPRVEKGDGDFATAADLEAEKAILDVIRAARPGDAVIGEESGRTGPGQAEREWLVDPLCGTLNYAVHNMLVAVNVALRVGEDVTAAASADPFTGEVFWTDGAHARVRRGGADTPLRPSAASRLVDVNLDPPFPNAPAFRPTALLADPRFTERFRPRVVSTTLAVAWTAAGRRAAYVTDGRRHDSVHFAAGIALCRAAGCVVTGIDGLPPHTGAGGLVIAADETTHTLLLDLVRPR</sequence>
<dbReference type="GO" id="GO:0008934">
    <property type="term" value="F:inositol monophosphate 1-phosphatase activity"/>
    <property type="evidence" value="ECO:0007669"/>
    <property type="project" value="TreeGrafter"/>
</dbReference>
<dbReference type="EMBL" id="JACHBR010000001">
    <property type="protein sequence ID" value="MBB5628101.1"/>
    <property type="molecule type" value="Genomic_DNA"/>
</dbReference>
<dbReference type="EC" id="3.1.3.25" evidence="2"/>
<dbReference type="PANTHER" id="PTHR20854">
    <property type="entry name" value="INOSITOL MONOPHOSPHATASE"/>
    <property type="match status" value="1"/>
</dbReference>
<evidence type="ECO:0000256" key="1">
    <source>
        <dbReference type="PIRSR" id="PIRSR600760-2"/>
    </source>
</evidence>
<feature type="binding site" evidence="1">
    <location>
        <position position="83"/>
    </location>
    <ligand>
        <name>Mg(2+)</name>
        <dbReference type="ChEBI" id="CHEBI:18420"/>
        <label>1</label>
        <note>catalytic</note>
    </ligand>
</feature>
<dbReference type="AlphaFoldDB" id="A0A7W9DR24"/>
<dbReference type="Pfam" id="PF00459">
    <property type="entry name" value="Inositol_P"/>
    <property type="match status" value="1"/>
</dbReference>
<keyword evidence="1" id="KW-0479">Metal-binding</keyword>
<dbReference type="GO" id="GO:0046872">
    <property type="term" value="F:metal ion binding"/>
    <property type="evidence" value="ECO:0007669"/>
    <property type="project" value="UniProtKB-KW"/>
</dbReference>
<feature type="binding site" evidence="1">
    <location>
        <position position="66"/>
    </location>
    <ligand>
        <name>Mg(2+)</name>
        <dbReference type="ChEBI" id="CHEBI:18420"/>
        <label>1</label>
        <note>catalytic</note>
    </ligand>
</feature>
<dbReference type="Proteomes" id="UP000588112">
    <property type="component" value="Unassembled WGS sequence"/>
</dbReference>
<dbReference type="CDD" id="cd01637">
    <property type="entry name" value="IMPase_like"/>
    <property type="match status" value="1"/>
</dbReference>
<dbReference type="PRINTS" id="PR00377">
    <property type="entry name" value="IMPHPHTASES"/>
</dbReference>
<comment type="caution">
    <text evidence="2">The sequence shown here is derived from an EMBL/GenBank/DDBJ whole genome shotgun (WGS) entry which is preliminary data.</text>
</comment>